<dbReference type="PANTHER" id="PTHR43765:SF2">
    <property type="entry name" value="2-DEHYDROPANTOATE 2-REDUCTASE"/>
    <property type="match status" value="1"/>
</dbReference>
<accession>A0A2J6QYI5</accession>
<dbReference type="SUPFAM" id="SSF48179">
    <property type="entry name" value="6-phosphogluconate dehydrogenase C-terminal domain-like"/>
    <property type="match status" value="1"/>
</dbReference>
<dbReference type="Pfam" id="PF08546">
    <property type="entry name" value="ApbA_C"/>
    <property type="match status" value="1"/>
</dbReference>
<evidence type="ECO:0000313" key="4">
    <source>
        <dbReference type="EMBL" id="PMD31334.1"/>
    </source>
</evidence>
<feature type="non-terminal residue" evidence="4">
    <location>
        <position position="1"/>
    </location>
</feature>
<keyword evidence="5" id="KW-1185">Reference proteome</keyword>
<evidence type="ECO:0000256" key="2">
    <source>
        <dbReference type="ARBA" id="ARBA00023002"/>
    </source>
</evidence>
<evidence type="ECO:0000256" key="1">
    <source>
        <dbReference type="ARBA" id="ARBA00022857"/>
    </source>
</evidence>
<dbReference type="Proteomes" id="UP000235786">
    <property type="component" value="Unassembled WGS sequence"/>
</dbReference>
<dbReference type="GO" id="GO:0050661">
    <property type="term" value="F:NADP binding"/>
    <property type="evidence" value="ECO:0007669"/>
    <property type="project" value="TreeGrafter"/>
</dbReference>
<dbReference type="PANTHER" id="PTHR43765">
    <property type="entry name" value="2-DEHYDROPANTOATE 2-REDUCTASE-RELATED"/>
    <property type="match status" value="1"/>
</dbReference>
<evidence type="ECO:0000313" key="5">
    <source>
        <dbReference type="Proteomes" id="UP000235786"/>
    </source>
</evidence>
<feature type="domain" description="Ketopantoate reductase C-terminal" evidence="3">
    <location>
        <begin position="182"/>
        <end position="282"/>
    </location>
</feature>
<dbReference type="InterPro" id="IPR008927">
    <property type="entry name" value="6-PGluconate_DH-like_C_sf"/>
</dbReference>
<keyword evidence="2" id="KW-0560">Oxidoreductase</keyword>
<proteinExistence type="predicted"/>
<dbReference type="InterPro" id="IPR013752">
    <property type="entry name" value="KPA_reductase"/>
</dbReference>
<feature type="non-terminal residue" evidence="4">
    <location>
        <position position="282"/>
    </location>
</feature>
<sequence>SPVTLLVYHQRRLDEYEKVGRKSVFKTHYCRNQSLPCQQSPDRTLATESGPAPILNLISAVRSSPAVGIMRELKCRLRRETTVVATQSTMGTIEDIYHRVFPDPQSRPTFLIGTMSHNVWEVLADTSNYQLNKDDLQHVLTHGRVKQANYTVVTSGYFIDKLIECKDLNARRVDQSISLRFRLKTAVRAAVFGPMTALQGCNIGAIFDDEQWKVIGMALINEAWLIIRHDLPGAISREVVTKWVTGEIREKSGCAHSMLTDMMEGHNTDAEAVNGWFVKSGK</sequence>
<evidence type="ECO:0000259" key="3">
    <source>
        <dbReference type="Pfam" id="PF08546"/>
    </source>
</evidence>
<reference evidence="4 5" key="1">
    <citation type="submission" date="2016-04" db="EMBL/GenBank/DDBJ databases">
        <title>A degradative enzymes factory behind the ericoid mycorrhizal symbiosis.</title>
        <authorList>
            <consortium name="DOE Joint Genome Institute"/>
            <person name="Martino E."/>
            <person name="Morin E."/>
            <person name="Grelet G."/>
            <person name="Kuo A."/>
            <person name="Kohler A."/>
            <person name="Daghino S."/>
            <person name="Barry K."/>
            <person name="Choi C."/>
            <person name="Cichocki N."/>
            <person name="Clum A."/>
            <person name="Copeland A."/>
            <person name="Hainaut M."/>
            <person name="Haridas S."/>
            <person name="Labutti K."/>
            <person name="Lindquist E."/>
            <person name="Lipzen A."/>
            <person name="Khouja H.-R."/>
            <person name="Murat C."/>
            <person name="Ohm R."/>
            <person name="Olson A."/>
            <person name="Spatafora J."/>
            <person name="Veneault-Fourrey C."/>
            <person name="Henrissat B."/>
            <person name="Grigoriev I."/>
            <person name="Martin F."/>
            <person name="Perotto S."/>
        </authorList>
    </citation>
    <scope>NUCLEOTIDE SEQUENCE [LARGE SCALE GENOMIC DNA]</scope>
    <source>
        <strain evidence="4 5">F</strain>
    </source>
</reference>
<organism evidence="4 5">
    <name type="scientific">Hyaloscypha variabilis (strain UAMH 11265 / GT02V1 / F)</name>
    <name type="common">Meliniomyces variabilis</name>
    <dbReference type="NCBI Taxonomy" id="1149755"/>
    <lineage>
        <taxon>Eukaryota</taxon>
        <taxon>Fungi</taxon>
        <taxon>Dikarya</taxon>
        <taxon>Ascomycota</taxon>
        <taxon>Pezizomycotina</taxon>
        <taxon>Leotiomycetes</taxon>
        <taxon>Helotiales</taxon>
        <taxon>Hyaloscyphaceae</taxon>
        <taxon>Hyaloscypha</taxon>
        <taxon>Hyaloscypha variabilis</taxon>
    </lineage>
</organism>
<dbReference type="GO" id="GO:0008677">
    <property type="term" value="F:2-dehydropantoate 2-reductase activity"/>
    <property type="evidence" value="ECO:0007669"/>
    <property type="project" value="TreeGrafter"/>
</dbReference>
<gene>
    <name evidence="4" type="ORF">L207DRAFT_376382</name>
</gene>
<dbReference type="AlphaFoldDB" id="A0A2J6QYI5"/>
<dbReference type="GO" id="GO:0005739">
    <property type="term" value="C:mitochondrion"/>
    <property type="evidence" value="ECO:0007669"/>
    <property type="project" value="TreeGrafter"/>
</dbReference>
<keyword evidence="1" id="KW-0521">NADP</keyword>
<dbReference type="InterPro" id="IPR050838">
    <property type="entry name" value="Ketopantoate_reductase"/>
</dbReference>
<dbReference type="OrthoDB" id="73846at2759"/>
<dbReference type="STRING" id="1149755.A0A2J6QYI5"/>
<dbReference type="Gene3D" id="1.10.1040.10">
    <property type="entry name" value="N-(1-d-carboxylethyl)-l-norvaline Dehydrogenase, domain 2"/>
    <property type="match status" value="1"/>
</dbReference>
<protein>
    <recommendedName>
        <fullName evidence="3">Ketopantoate reductase C-terminal domain-containing protein</fullName>
    </recommendedName>
</protein>
<name>A0A2J6QYI5_HYAVF</name>
<dbReference type="EMBL" id="KZ613963">
    <property type="protein sequence ID" value="PMD31334.1"/>
    <property type="molecule type" value="Genomic_DNA"/>
</dbReference>
<dbReference type="InterPro" id="IPR013328">
    <property type="entry name" value="6PGD_dom2"/>
</dbReference>